<comment type="caution">
    <text evidence="1">The sequence shown here is derived from an EMBL/GenBank/DDBJ whole genome shotgun (WGS) entry which is preliminary data.</text>
</comment>
<protein>
    <submittedName>
        <fullName evidence="1">Uncharacterized protein</fullName>
    </submittedName>
</protein>
<organism evidence="1 2">
    <name type="scientific">Trichinella nelsoni</name>
    <dbReference type="NCBI Taxonomy" id="6336"/>
    <lineage>
        <taxon>Eukaryota</taxon>
        <taxon>Metazoa</taxon>
        <taxon>Ecdysozoa</taxon>
        <taxon>Nematoda</taxon>
        <taxon>Enoplea</taxon>
        <taxon>Dorylaimia</taxon>
        <taxon>Trichinellida</taxon>
        <taxon>Trichinellidae</taxon>
        <taxon>Trichinella</taxon>
    </lineage>
</organism>
<evidence type="ECO:0000313" key="1">
    <source>
        <dbReference type="EMBL" id="KRX12568.1"/>
    </source>
</evidence>
<gene>
    <name evidence="1" type="ORF">T07_1561</name>
</gene>
<dbReference type="AlphaFoldDB" id="A0A0V0RE97"/>
<reference evidence="1 2" key="1">
    <citation type="submission" date="2015-01" db="EMBL/GenBank/DDBJ databases">
        <title>Evolution of Trichinella species and genotypes.</title>
        <authorList>
            <person name="Korhonen P.K."/>
            <person name="Edoardo P."/>
            <person name="Giuseppe L.R."/>
            <person name="Gasser R.B."/>
        </authorList>
    </citation>
    <scope>NUCLEOTIDE SEQUENCE [LARGE SCALE GENOMIC DNA]</scope>
    <source>
        <strain evidence="1">ISS37</strain>
    </source>
</reference>
<dbReference type="Proteomes" id="UP000054630">
    <property type="component" value="Unassembled WGS sequence"/>
</dbReference>
<name>A0A0V0RE97_9BILA</name>
<evidence type="ECO:0000313" key="2">
    <source>
        <dbReference type="Proteomes" id="UP000054630"/>
    </source>
</evidence>
<accession>A0A0V0RE97</accession>
<sequence length="110" mass="13352">MTNCSFSQVKQVSSEKNLDNKCWQRAPKNNKRIQQTYKNDCNKKLFAHFIKLYEMFTSRLAINPNPTELKEWWYVSSVLWQGLQIEIYRQTGEKLRMFQSMCFQKWKSEK</sequence>
<dbReference type="EMBL" id="JYDL01000332">
    <property type="protein sequence ID" value="KRX12568.1"/>
    <property type="molecule type" value="Genomic_DNA"/>
</dbReference>
<keyword evidence="2" id="KW-1185">Reference proteome</keyword>
<proteinExistence type="predicted"/>